<evidence type="ECO:0000313" key="2">
    <source>
        <dbReference type="Proteomes" id="UP000032614"/>
    </source>
</evidence>
<sequence length="66" mass="7709">MVWEPQFSTSLVKYKYMSELVKYPYRKLGHLLNCWIAQPTLADHQQTYAISWGRNAAINPRQAASH</sequence>
<proteinExistence type="predicted"/>
<accession>A0AAU8TDM2</accession>
<dbReference type="KEGG" id="bfn:OI25_2849"/>
<evidence type="ECO:0000313" key="1">
    <source>
        <dbReference type="EMBL" id="AJZ58405.1"/>
    </source>
</evidence>
<protein>
    <submittedName>
        <fullName evidence="1">Uncharacterized protein</fullName>
    </submittedName>
</protein>
<dbReference type="AlphaFoldDB" id="A0AAU8TDM2"/>
<dbReference type="EMBL" id="CP010026">
    <property type="protein sequence ID" value="AJZ58405.1"/>
    <property type="molecule type" value="Genomic_DNA"/>
</dbReference>
<gene>
    <name evidence="1" type="ORF">OI25_2849</name>
</gene>
<name>A0AAU8TDM2_9BURK</name>
<reference evidence="1 2" key="1">
    <citation type="journal article" date="2015" name="Genome Announc.">
        <title>Complete genome sequences for 59 burkholderia isolates, both pathogenic and near neighbor.</title>
        <authorList>
            <person name="Johnson S.L."/>
            <person name="Bishop-Lilly K.A."/>
            <person name="Ladner J.T."/>
            <person name="Daligault H.E."/>
            <person name="Davenport K.W."/>
            <person name="Jaissle J."/>
            <person name="Frey K.G."/>
            <person name="Koroleva G.I."/>
            <person name="Bruce D.C."/>
            <person name="Coyne S.R."/>
            <person name="Broomall S.M."/>
            <person name="Li P.E."/>
            <person name="Teshima H."/>
            <person name="Gibbons H.S."/>
            <person name="Palacios G.F."/>
            <person name="Rosenzweig C.N."/>
            <person name="Redden C.L."/>
            <person name="Xu Y."/>
            <person name="Minogue T.D."/>
            <person name="Chain P.S."/>
        </authorList>
    </citation>
    <scope>NUCLEOTIDE SEQUENCE [LARGE SCALE GENOMIC DNA]</scope>
    <source>
        <strain evidence="1 2">ATCC BAA-463</strain>
    </source>
</reference>
<dbReference type="Proteomes" id="UP000032614">
    <property type="component" value="Chromosome 1"/>
</dbReference>
<organism evidence="1 2">
    <name type="scientific">Paraburkholderia fungorum</name>
    <dbReference type="NCBI Taxonomy" id="134537"/>
    <lineage>
        <taxon>Bacteria</taxon>
        <taxon>Pseudomonadati</taxon>
        <taxon>Pseudomonadota</taxon>
        <taxon>Betaproteobacteria</taxon>
        <taxon>Burkholderiales</taxon>
        <taxon>Burkholderiaceae</taxon>
        <taxon>Paraburkholderia</taxon>
    </lineage>
</organism>